<protein>
    <submittedName>
        <fullName evidence="1">Uncharacterized protein</fullName>
    </submittedName>
</protein>
<proteinExistence type="predicted"/>
<accession>A0A644TY24</accession>
<name>A0A644TY24_9ZZZZ</name>
<comment type="caution">
    <text evidence="1">The sequence shown here is derived from an EMBL/GenBank/DDBJ whole genome shotgun (WGS) entry which is preliminary data.</text>
</comment>
<evidence type="ECO:0000313" key="1">
    <source>
        <dbReference type="EMBL" id="MPL71863.1"/>
    </source>
</evidence>
<sequence length="80" mass="9617">MKAIIIRFWNWLVSLFKRKSKPQMIKAEYPFRNYHHGISDAPASISKFSPPKNNRRRSRGRHLQYVAMPDGRQRFIHHLT</sequence>
<reference evidence="1" key="1">
    <citation type="submission" date="2019-08" db="EMBL/GenBank/DDBJ databases">
        <authorList>
            <person name="Kucharzyk K."/>
            <person name="Murdoch R.W."/>
            <person name="Higgins S."/>
            <person name="Loffler F."/>
        </authorList>
    </citation>
    <scope>NUCLEOTIDE SEQUENCE</scope>
</reference>
<organism evidence="1">
    <name type="scientific">bioreactor metagenome</name>
    <dbReference type="NCBI Taxonomy" id="1076179"/>
    <lineage>
        <taxon>unclassified sequences</taxon>
        <taxon>metagenomes</taxon>
        <taxon>ecological metagenomes</taxon>
    </lineage>
</organism>
<gene>
    <name evidence="1" type="ORF">SDC9_17641</name>
</gene>
<dbReference type="EMBL" id="VSSQ01000062">
    <property type="protein sequence ID" value="MPL71863.1"/>
    <property type="molecule type" value="Genomic_DNA"/>
</dbReference>
<dbReference type="AlphaFoldDB" id="A0A644TY24"/>